<dbReference type="InterPro" id="IPR013497">
    <property type="entry name" value="Topo_IA_cen"/>
</dbReference>
<sequence>MSKSLVIVESPAKAKTIKKYLGKDFEVLASYGHVRDLVPKEGAVDPDHDFAMKYQIIEKNVRHIDAITKAAAKAKAIYLATDPDREGEAISWHLAEILRQHDLLEDKPLQRVAFYEVTQRAILDAIAKPRGLSPDLINAQQTRRALDYLVGFNLSPLLWKKIRPGLSAGRVQSPALRMVVEREDEIGRFQSREYWTLEADAIQSGQAFVARLMEYEGKKLGQFSIADSEHAHAVEQALLASAKNQMCASDTASDDVIGALRVVRVERKQRKRNPAAPFTTSTLQQEASRKLGFSAQRTMRIAQQLYEGIDTGNGAVGLITYMRTDSVNLSQDAIKDIRALITQRYGTQNLPPNPRQFKTKAKNAQEAHEAIRPTAVAVTPASIQAHLKPEQHALYELIWKRTIACQMIAATLNTVAVDLACGKGNTFRATGSTIADPGFMAVYREGVDDQDDQNDEGRMLPPLQEGESVDVLALRPEQHFTEPPPRYSEASLVKALEEYGIGRPSTYAAIISTLLAREYAVLDNRRFKPTDIGVIVNRFLTRYFTRYVDYAFTARLEDNLDAVSRGEEDWQPLMRAFWEPFKQQVIDTEENVSRRDVVQDRDLGHDPKTGKPVSVRMGRFGAFAQIGLKDDPEKPRFASLRPHQRLDSITLEQALELFQLPRDLGVTDDDEAIQVSIGRFGPYVRYGKSYVSLKNGDPYIISREQALELIEAHKKLVASKTLHVFEDSKIQILNGRYGPYITDGKKNVRLPKARDPDSMSLEECETLLREAPEKKKPATRRRRTAKVS</sequence>
<dbReference type="Pfam" id="PF13368">
    <property type="entry name" value="Toprim_C_rpt"/>
    <property type="match status" value="3"/>
</dbReference>
<dbReference type="Gene3D" id="3.40.50.140">
    <property type="match status" value="1"/>
</dbReference>
<dbReference type="InterPro" id="IPR028612">
    <property type="entry name" value="Topoisom_1_IA"/>
</dbReference>
<evidence type="ECO:0000259" key="11">
    <source>
        <dbReference type="PROSITE" id="PS52039"/>
    </source>
</evidence>
<dbReference type="SUPFAM" id="SSF56712">
    <property type="entry name" value="Prokaryotic type I DNA topoisomerase"/>
    <property type="match status" value="1"/>
</dbReference>
<dbReference type="GO" id="GO:0046872">
    <property type="term" value="F:metal ion binding"/>
    <property type="evidence" value="ECO:0007669"/>
    <property type="project" value="UniProtKB-KW"/>
</dbReference>
<dbReference type="PANTHER" id="PTHR42785">
    <property type="entry name" value="DNA TOPOISOMERASE, TYPE IA, CORE"/>
    <property type="match status" value="1"/>
</dbReference>
<feature type="domain" description="Toprim" evidence="10">
    <location>
        <begin position="3"/>
        <end position="118"/>
    </location>
</feature>
<dbReference type="SMART" id="SM00493">
    <property type="entry name" value="TOPRIM"/>
    <property type="match status" value="1"/>
</dbReference>
<dbReference type="InterPro" id="IPR023406">
    <property type="entry name" value="Topo_IA_AS"/>
</dbReference>
<evidence type="ECO:0000256" key="8">
    <source>
        <dbReference type="HAMAP-Rule" id="MF_00952"/>
    </source>
</evidence>
<dbReference type="HAMAP" id="MF_00952">
    <property type="entry name" value="Topoisom_1_prok"/>
    <property type="match status" value="1"/>
</dbReference>
<reference evidence="12 13" key="1">
    <citation type="submission" date="2017-10" db="EMBL/GenBank/DDBJ databases">
        <title>Novel microbial diversity and functional potential in the marine mammal oral microbiome.</title>
        <authorList>
            <person name="Dudek N.K."/>
            <person name="Sun C.L."/>
            <person name="Burstein D."/>
            <person name="Kantor R.S."/>
            <person name="Aliaga Goltsman D.S."/>
            <person name="Bik E.M."/>
            <person name="Thomas B.C."/>
            <person name="Banfield J.F."/>
            <person name="Relman D.A."/>
        </authorList>
    </citation>
    <scope>NUCLEOTIDE SEQUENCE [LARGE SCALE GENOMIC DNA]</scope>
    <source>
        <strain evidence="12">DOLJORAL78_50_517</strain>
    </source>
</reference>
<feature type="site" description="Interaction with DNA" evidence="8">
    <location>
        <position position="517"/>
    </location>
</feature>
<feature type="site" description="Interaction with DNA" evidence="8">
    <location>
        <position position="143"/>
    </location>
</feature>
<dbReference type="InterPro" id="IPR006171">
    <property type="entry name" value="TOPRIM_dom"/>
</dbReference>
<keyword evidence="7 8" id="KW-0413">Isomerase</keyword>
<dbReference type="SMART" id="SM00437">
    <property type="entry name" value="TOP1Ac"/>
    <property type="match status" value="1"/>
</dbReference>
<dbReference type="InterPro" id="IPR000380">
    <property type="entry name" value="Topo_IA"/>
</dbReference>
<dbReference type="InterPro" id="IPR025589">
    <property type="entry name" value="Toprim_C_rpt"/>
</dbReference>
<evidence type="ECO:0000256" key="1">
    <source>
        <dbReference type="ARBA" id="ARBA00000213"/>
    </source>
</evidence>
<dbReference type="InterPro" id="IPR023405">
    <property type="entry name" value="Topo_IA_core_domain"/>
</dbReference>
<dbReference type="Proteomes" id="UP000229278">
    <property type="component" value="Unassembled WGS sequence"/>
</dbReference>
<evidence type="ECO:0000256" key="3">
    <source>
        <dbReference type="ARBA" id="ARBA00022723"/>
    </source>
</evidence>
<evidence type="ECO:0000313" key="12">
    <source>
        <dbReference type="EMBL" id="PIE82937.1"/>
    </source>
</evidence>
<feature type="site" description="Interaction with DNA" evidence="8">
    <location>
        <position position="144"/>
    </location>
</feature>
<comment type="caution">
    <text evidence="8">Lacks conserved residue(s) required for the propagation of feature annotation.</text>
</comment>
<evidence type="ECO:0000256" key="6">
    <source>
        <dbReference type="ARBA" id="ARBA00023125"/>
    </source>
</evidence>
<feature type="active site" description="O-(5'-phospho-DNA)-tyrosine intermediate" evidence="8">
    <location>
        <position position="321"/>
    </location>
</feature>
<dbReference type="PRINTS" id="PR00417">
    <property type="entry name" value="PRTPISMRASEI"/>
</dbReference>
<feature type="compositionally biased region" description="Basic residues" evidence="9">
    <location>
        <begin position="777"/>
        <end position="788"/>
    </location>
</feature>
<evidence type="ECO:0000256" key="5">
    <source>
        <dbReference type="ARBA" id="ARBA00023029"/>
    </source>
</evidence>
<dbReference type="PROSITE" id="PS52039">
    <property type="entry name" value="TOPO_IA_2"/>
    <property type="match status" value="1"/>
</dbReference>
<dbReference type="AlphaFoldDB" id="A0A2G6PEF4"/>
<dbReference type="SMART" id="SM00436">
    <property type="entry name" value="TOP1Bc"/>
    <property type="match status" value="1"/>
</dbReference>
<feature type="site" description="Interaction with DNA" evidence="8">
    <location>
        <position position="159"/>
    </location>
</feature>
<dbReference type="InterPro" id="IPR005733">
    <property type="entry name" value="TopoI_bac-type"/>
</dbReference>
<dbReference type="EMBL" id="PDTV01000010">
    <property type="protein sequence ID" value="PIE82937.1"/>
    <property type="molecule type" value="Genomic_DNA"/>
</dbReference>
<name>A0A2G6PEF4_9GAMM</name>
<feature type="site" description="Interaction with DNA" evidence="8">
    <location>
        <position position="147"/>
    </location>
</feature>
<gene>
    <name evidence="8" type="primary">topA</name>
    <name evidence="12" type="ORF">CSA09_04415</name>
</gene>
<evidence type="ECO:0000313" key="13">
    <source>
        <dbReference type="Proteomes" id="UP000229278"/>
    </source>
</evidence>
<keyword evidence="6 8" id="KW-0238">DNA-binding</keyword>
<evidence type="ECO:0000259" key="10">
    <source>
        <dbReference type="PROSITE" id="PS50880"/>
    </source>
</evidence>
<feature type="domain" description="Topo IA-type catalytic" evidence="11">
    <location>
        <begin position="133"/>
        <end position="586"/>
    </location>
</feature>
<dbReference type="PROSITE" id="PS50880">
    <property type="entry name" value="TOPRIM"/>
    <property type="match status" value="1"/>
</dbReference>
<dbReference type="InterPro" id="IPR013824">
    <property type="entry name" value="Topo_IA_cen_sub1"/>
</dbReference>
<dbReference type="InterPro" id="IPR013825">
    <property type="entry name" value="Topo_IA_cen_sub2"/>
</dbReference>
<protein>
    <recommendedName>
        <fullName evidence="8">DNA topoisomerase 1</fullName>
        <ecNumber evidence="8">5.6.2.1</ecNumber>
    </recommendedName>
    <alternativeName>
        <fullName evidence="8">DNA topoisomerase I</fullName>
    </alternativeName>
</protein>
<keyword evidence="5 8" id="KW-0799">Topoisomerase</keyword>
<dbReference type="PROSITE" id="PS00396">
    <property type="entry name" value="TOPO_IA_1"/>
    <property type="match status" value="1"/>
</dbReference>
<dbReference type="InterPro" id="IPR034149">
    <property type="entry name" value="TOPRIM_TopoI"/>
</dbReference>
<dbReference type="Pfam" id="PF01751">
    <property type="entry name" value="Toprim"/>
    <property type="match status" value="1"/>
</dbReference>
<dbReference type="InterPro" id="IPR003602">
    <property type="entry name" value="Topo_IA_DNA-bd_dom"/>
</dbReference>
<dbReference type="GO" id="GO:0003917">
    <property type="term" value="F:DNA topoisomerase type I (single strand cut, ATP-independent) activity"/>
    <property type="evidence" value="ECO:0007669"/>
    <property type="project" value="UniProtKB-UniRule"/>
</dbReference>
<dbReference type="NCBIfam" id="TIGR01051">
    <property type="entry name" value="topA_bact"/>
    <property type="match status" value="1"/>
</dbReference>
<evidence type="ECO:0000256" key="7">
    <source>
        <dbReference type="ARBA" id="ARBA00023235"/>
    </source>
</evidence>
<dbReference type="Gene3D" id="2.70.20.10">
    <property type="entry name" value="Topoisomerase I, domain 3"/>
    <property type="match status" value="1"/>
</dbReference>
<evidence type="ECO:0000256" key="9">
    <source>
        <dbReference type="SAM" id="MobiDB-lite"/>
    </source>
</evidence>
<comment type="catalytic activity">
    <reaction evidence="1 8">
        <text>ATP-independent breakage of single-stranded DNA, followed by passage and rejoining.</text>
        <dbReference type="EC" id="5.6.2.1"/>
    </reaction>
</comment>
<feature type="site" description="Interaction with DNA" evidence="8">
    <location>
        <position position="33"/>
    </location>
</feature>
<keyword evidence="4" id="KW-0460">Magnesium</keyword>
<dbReference type="CDD" id="cd03363">
    <property type="entry name" value="TOPRIM_TopoIA_TopoI"/>
    <property type="match status" value="1"/>
</dbReference>
<dbReference type="InterPro" id="IPR003601">
    <property type="entry name" value="Topo_IA_2"/>
</dbReference>
<comment type="similarity">
    <text evidence="2 8">Belongs to the type IA topoisomerase family.</text>
</comment>
<dbReference type="Gene3D" id="1.10.290.10">
    <property type="entry name" value="Topoisomerase I, domain 4"/>
    <property type="match status" value="1"/>
</dbReference>
<dbReference type="Gene3D" id="1.10.460.10">
    <property type="entry name" value="Topoisomerase I, domain 2"/>
    <property type="match status" value="1"/>
</dbReference>
<dbReference type="NCBIfam" id="NF006451">
    <property type="entry name" value="PRK08780.1"/>
    <property type="match status" value="1"/>
</dbReference>
<proteinExistence type="inferred from homology"/>
<comment type="function">
    <text evidence="8">Releases the supercoiling and torsional tension of DNA, which is introduced during the DNA replication and transcription, by transiently cleaving and rejoining one strand of the DNA duplex. Introduces a single-strand break via transesterification at a target site in duplex DNA. The scissile phosphodiester is attacked by the catalytic tyrosine of the enzyme, resulting in the formation of a DNA-(5'-phosphotyrosyl)-enzyme intermediate and the expulsion of a 3'-OH DNA strand. The free DNA strand then undergoes passage around the unbroken strand, thus removing DNA supercoils. Finally, in the religation step, the DNA 3'-OH attacks the covalent intermediate to expel the active-site tyrosine and restore the DNA phosphodiester backbone.</text>
</comment>
<dbReference type="PANTHER" id="PTHR42785:SF1">
    <property type="entry name" value="DNA TOPOISOMERASE"/>
    <property type="match status" value="1"/>
</dbReference>
<dbReference type="InterPro" id="IPR013826">
    <property type="entry name" value="Topo_IA_cen_sub3"/>
</dbReference>
<evidence type="ECO:0000256" key="4">
    <source>
        <dbReference type="ARBA" id="ARBA00022842"/>
    </source>
</evidence>
<dbReference type="GO" id="GO:0006265">
    <property type="term" value="P:DNA topological change"/>
    <property type="evidence" value="ECO:0007669"/>
    <property type="project" value="UniProtKB-UniRule"/>
</dbReference>
<feature type="compositionally biased region" description="Basic and acidic residues" evidence="9">
    <location>
        <begin position="767"/>
        <end position="776"/>
    </location>
</feature>
<dbReference type="EC" id="5.6.2.1" evidence="8"/>
<feature type="region of interest" description="Interaction with DNA" evidence="8">
    <location>
        <begin position="167"/>
        <end position="172"/>
    </location>
</feature>
<accession>A0A2G6PEF4</accession>
<dbReference type="Pfam" id="PF01131">
    <property type="entry name" value="Topoisom_bac"/>
    <property type="match status" value="1"/>
</dbReference>
<dbReference type="CDD" id="cd00186">
    <property type="entry name" value="TOP1Ac"/>
    <property type="match status" value="1"/>
</dbReference>
<dbReference type="GO" id="GO:0003677">
    <property type="term" value="F:DNA binding"/>
    <property type="evidence" value="ECO:0007669"/>
    <property type="project" value="UniProtKB-KW"/>
</dbReference>
<comment type="subunit">
    <text evidence="8">Monomer.</text>
</comment>
<evidence type="ECO:0000256" key="2">
    <source>
        <dbReference type="ARBA" id="ARBA00009446"/>
    </source>
</evidence>
<feature type="site" description="Interaction with DNA" evidence="8">
    <location>
        <position position="323"/>
    </location>
</feature>
<feature type="region of interest" description="Disordered" evidence="9">
    <location>
        <begin position="767"/>
        <end position="788"/>
    </location>
</feature>
<organism evidence="12 13">
    <name type="scientific">Candidatus Contendibacter odensensis</name>
    <dbReference type="NCBI Taxonomy" id="1400860"/>
    <lineage>
        <taxon>Bacteria</taxon>
        <taxon>Pseudomonadati</taxon>
        <taxon>Pseudomonadota</taxon>
        <taxon>Gammaproteobacteria</taxon>
        <taxon>Candidatus Competibacteraceae</taxon>
        <taxon>Candidatus Contendibacter</taxon>
    </lineage>
</organism>
<comment type="caution">
    <text evidence="12">The sequence shown here is derived from an EMBL/GenBank/DDBJ whole genome shotgun (WGS) entry which is preliminary data.</text>
</comment>
<keyword evidence="3" id="KW-0479">Metal-binding</keyword>